<dbReference type="Proteomes" id="UP000248817">
    <property type="component" value="Unassembled WGS sequence"/>
</dbReference>
<protein>
    <submittedName>
        <fullName evidence="1">Uncharacterized protein</fullName>
    </submittedName>
</protein>
<organism evidence="1 2">
    <name type="scientific">Aspergillus indologenus CBS 114.80</name>
    <dbReference type="NCBI Taxonomy" id="1450541"/>
    <lineage>
        <taxon>Eukaryota</taxon>
        <taxon>Fungi</taxon>
        <taxon>Dikarya</taxon>
        <taxon>Ascomycota</taxon>
        <taxon>Pezizomycotina</taxon>
        <taxon>Eurotiomycetes</taxon>
        <taxon>Eurotiomycetidae</taxon>
        <taxon>Eurotiales</taxon>
        <taxon>Aspergillaceae</taxon>
        <taxon>Aspergillus</taxon>
        <taxon>Aspergillus subgen. Circumdati</taxon>
    </lineage>
</organism>
<proteinExistence type="predicted"/>
<name>A0A2V5HUR9_9EURO</name>
<gene>
    <name evidence="1" type="ORF">BP00DRAFT_381902</name>
</gene>
<accession>A0A2V5HUR9</accession>
<keyword evidence="2" id="KW-1185">Reference proteome</keyword>
<sequence>MQESAQVVAWLMDNTSETRERLGIHISQDRHEIFLIFAQFDSDYIAYLENKLSDESALSFLTMHQYGPWNTESRSHMEELGPILLAITLYAQGQIQQRQAPKRR</sequence>
<dbReference type="AlphaFoldDB" id="A0A2V5HUR9"/>
<evidence type="ECO:0000313" key="1">
    <source>
        <dbReference type="EMBL" id="PYI26442.1"/>
    </source>
</evidence>
<evidence type="ECO:0000313" key="2">
    <source>
        <dbReference type="Proteomes" id="UP000248817"/>
    </source>
</evidence>
<reference evidence="1 2" key="1">
    <citation type="submission" date="2018-02" db="EMBL/GenBank/DDBJ databases">
        <title>The genomes of Aspergillus section Nigri reveals drivers in fungal speciation.</title>
        <authorList>
            <consortium name="DOE Joint Genome Institute"/>
            <person name="Vesth T.C."/>
            <person name="Nybo J."/>
            <person name="Theobald S."/>
            <person name="Brandl J."/>
            <person name="Frisvad J.C."/>
            <person name="Nielsen K.F."/>
            <person name="Lyhne E.K."/>
            <person name="Kogle M.E."/>
            <person name="Kuo A."/>
            <person name="Riley R."/>
            <person name="Clum A."/>
            <person name="Nolan M."/>
            <person name="Lipzen A."/>
            <person name="Salamov A."/>
            <person name="Henrissat B."/>
            <person name="Wiebenga A."/>
            <person name="De vries R.P."/>
            <person name="Grigoriev I.V."/>
            <person name="Mortensen U.H."/>
            <person name="Andersen M.R."/>
            <person name="Baker S.E."/>
        </authorList>
    </citation>
    <scope>NUCLEOTIDE SEQUENCE [LARGE SCALE GENOMIC DNA]</scope>
    <source>
        <strain evidence="1 2">CBS 114.80</strain>
    </source>
</reference>
<dbReference type="EMBL" id="KZ825597">
    <property type="protein sequence ID" value="PYI26442.1"/>
    <property type="molecule type" value="Genomic_DNA"/>
</dbReference>